<keyword evidence="4" id="KW-1185">Reference proteome</keyword>
<reference evidence="1 3" key="1">
    <citation type="submission" date="2018-12" db="EMBL/GenBank/DDBJ databases">
        <title>Venturia inaequalis Genome Resource.</title>
        <authorList>
            <person name="Lichtner F.J."/>
        </authorList>
    </citation>
    <scope>NUCLEOTIDE SEQUENCE [LARGE SCALE GENOMIC DNA]</scope>
    <source>
        <strain evidence="1 3">120213</strain>
        <strain evidence="2 4">DMI_063113</strain>
    </source>
</reference>
<evidence type="ECO:0000313" key="1">
    <source>
        <dbReference type="EMBL" id="KAE9975336.1"/>
    </source>
</evidence>
<protein>
    <submittedName>
        <fullName evidence="1">Uncharacterized protein</fullName>
    </submittedName>
</protein>
<sequence length="179" mass="20712">MSGVPATGFIPVAMPLITSLIKNYTEGIRTINRWRKYDRELKSLCRRLRSEKELFRNTYELLHRDIVSSEQELETLVSNDTELEWSNPDLESQASDKAVDEIPHRLPGWRRGCARHYQCYQRKNGHYNTLEGLINQRSLSLTSRGSRTNAGKAIRDEKYIAFSVIISHHHHHACQEPPG</sequence>
<evidence type="ECO:0000313" key="2">
    <source>
        <dbReference type="EMBL" id="KAE9993545.1"/>
    </source>
</evidence>
<comment type="caution">
    <text evidence="1">The sequence shown here is derived from an EMBL/GenBank/DDBJ whole genome shotgun (WGS) entry which is preliminary data.</text>
</comment>
<dbReference type="EMBL" id="WNWR01000027">
    <property type="protein sequence ID" value="KAE9993545.1"/>
    <property type="molecule type" value="Genomic_DNA"/>
</dbReference>
<dbReference type="AlphaFoldDB" id="A0A8H3UU27"/>
<dbReference type="Proteomes" id="UP000490939">
    <property type="component" value="Unassembled WGS sequence"/>
</dbReference>
<evidence type="ECO:0000313" key="4">
    <source>
        <dbReference type="Proteomes" id="UP000490939"/>
    </source>
</evidence>
<gene>
    <name evidence="2" type="ORF">EG327_004556</name>
    <name evidence="1" type="ORF">EG328_003236</name>
</gene>
<name>A0A8H3UU27_VENIN</name>
<organism evidence="1 3">
    <name type="scientific">Venturia inaequalis</name>
    <name type="common">Apple scab fungus</name>
    <dbReference type="NCBI Taxonomy" id="5025"/>
    <lineage>
        <taxon>Eukaryota</taxon>
        <taxon>Fungi</taxon>
        <taxon>Dikarya</taxon>
        <taxon>Ascomycota</taxon>
        <taxon>Pezizomycotina</taxon>
        <taxon>Dothideomycetes</taxon>
        <taxon>Pleosporomycetidae</taxon>
        <taxon>Venturiales</taxon>
        <taxon>Venturiaceae</taxon>
        <taxon>Venturia</taxon>
    </lineage>
</organism>
<evidence type="ECO:0000313" key="3">
    <source>
        <dbReference type="Proteomes" id="UP000447873"/>
    </source>
</evidence>
<dbReference type="Proteomes" id="UP000447873">
    <property type="component" value="Unassembled WGS sequence"/>
</dbReference>
<dbReference type="EMBL" id="WNWS01000197">
    <property type="protein sequence ID" value="KAE9975336.1"/>
    <property type="molecule type" value="Genomic_DNA"/>
</dbReference>
<proteinExistence type="predicted"/>
<accession>A0A8H3UU27</accession>